<evidence type="ECO:0000256" key="7">
    <source>
        <dbReference type="ARBA" id="ARBA00022722"/>
    </source>
</evidence>
<comment type="subunit">
    <text evidence="18">The DNA polymerase holoenzyme is a complex that contains 10 different types of subunits. These subunits are organized into 3 functionally essential subassemblies: the pol III core, the beta sliding clamp processivity factor and the clamp-loading complex. The pol III core (subunits alpha,epsilon and theta) contains the polymerase and the 3'-5' exonuclease proofreading activities. The polymerase is tethered to the template via the sliding clamp processivity factor. The clamp-loading complex assembles the beta processivity factor onto the primer template and plays a central role in the organization and communication at the replication fork. This complex contains delta, delta', psi and chi, and copies of either or both of two different DnaX proteins, gamma and tau.</text>
</comment>
<feature type="binding site" evidence="16">
    <location>
        <position position="61"/>
    </location>
    <ligand>
        <name>substrate</name>
    </ligand>
</feature>
<evidence type="ECO:0000256" key="15">
    <source>
        <dbReference type="PIRSR" id="PIRSR606309-1"/>
    </source>
</evidence>
<dbReference type="RefSeq" id="WP_014889009.1">
    <property type="nucleotide sequence ID" value="NC_018420.1"/>
</dbReference>
<keyword evidence="5 18" id="KW-0548">Nucleotidyltransferase</keyword>
<evidence type="ECO:0000256" key="12">
    <source>
        <dbReference type="ARBA" id="ARBA00022932"/>
    </source>
</evidence>
<dbReference type="SUPFAM" id="SSF53098">
    <property type="entry name" value="Ribonuclease H-like"/>
    <property type="match status" value="1"/>
</dbReference>
<evidence type="ECO:0000256" key="14">
    <source>
        <dbReference type="ARBA" id="ARBA00049244"/>
    </source>
</evidence>
<dbReference type="GO" id="GO:0008408">
    <property type="term" value="F:3'-5' exonuclease activity"/>
    <property type="evidence" value="ECO:0007669"/>
    <property type="project" value="TreeGrafter"/>
</dbReference>
<dbReference type="NCBIfam" id="TIGR01406">
    <property type="entry name" value="dnaQ_proteo"/>
    <property type="match status" value="1"/>
</dbReference>
<keyword evidence="11 17" id="KW-0460">Magnesium</keyword>
<evidence type="ECO:0000256" key="1">
    <source>
        <dbReference type="ARBA" id="ARBA00001936"/>
    </source>
</evidence>
<evidence type="ECO:0000256" key="13">
    <source>
        <dbReference type="ARBA" id="ARBA00023211"/>
    </source>
</evidence>
<dbReference type="EMBL" id="CP003547">
    <property type="protein sequence ID" value="AFP85712.1"/>
    <property type="molecule type" value="Genomic_DNA"/>
</dbReference>
<dbReference type="OrthoDB" id="9804290at2"/>
<dbReference type="GO" id="GO:0045004">
    <property type="term" value="P:DNA replication proofreading"/>
    <property type="evidence" value="ECO:0007669"/>
    <property type="project" value="TreeGrafter"/>
</dbReference>
<evidence type="ECO:0000256" key="5">
    <source>
        <dbReference type="ARBA" id="ARBA00022695"/>
    </source>
</evidence>
<keyword evidence="10 18" id="KW-0269">Exonuclease</keyword>
<evidence type="ECO:0000256" key="2">
    <source>
        <dbReference type="ARBA" id="ARBA00012417"/>
    </source>
</evidence>
<accession>J3TGS7</accession>
<evidence type="ECO:0000256" key="16">
    <source>
        <dbReference type="PIRSR" id="PIRSR606309-2"/>
    </source>
</evidence>
<dbReference type="PANTHER" id="PTHR30231">
    <property type="entry name" value="DNA POLYMERASE III SUBUNIT EPSILON"/>
    <property type="match status" value="1"/>
</dbReference>
<dbReference type="AlphaFoldDB" id="J3TGS7"/>
<proteinExistence type="predicted"/>
<evidence type="ECO:0000313" key="20">
    <source>
        <dbReference type="EMBL" id="AFP85712.1"/>
    </source>
</evidence>
<evidence type="ECO:0000256" key="17">
    <source>
        <dbReference type="PIRSR" id="PIRSR606309-3"/>
    </source>
</evidence>
<dbReference type="InterPro" id="IPR006054">
    <property type="entry name" value="DnaQ"/>
</dbReference>
<dbReference type="KEGG" id="sehc:A35E_00418"/>
<evidence type="ECO:0000256" key="10">
    <source>
        <dbReference type="ARBA" id="ARBA00022839"/>
    </source>
</evidence>
<feature type="binding site" evidence="17">
    <location>
        <position position="12"/>
    </location>
    <ligand>
        <name>a divalent metal cation</name>
        <dbReference type="ChEBI" id="CHEBI:60240"/>
        <label>1</label>
        <note>catalytic</note>
    </ligand>
</feature>
<dbReference type="STRING" id="134287.A35E_00418"/>
<feature type="binding site" evidence="16">
    <location>
        <position position="12"/>
    </location>
    <ligand>
        <name>substrate</name>
    </ligand>
</feature>
<feature type="binding site" evidence="17">
    <location>
        <position position="167"/>
    </location>
    <ligand>
        <name>a divalent metal cation</name>
        <dbReference type="ChEBI" id="CHEBI:60240"/>
        <label>1</label>
        <note>catalytic</note>
    </ligand>
</feature>
<dbReference type="NCBIfam" id="TIGR00573">
    <property type="entry name" value="dnaq"/>
    <property type="match status" value="1"/>
</dbReference>
<evidence type="ECO:0000256" key="4">
    <source>
        <dbReference type="ARBA" id="ARBA00022679"/>
    </source>
</evidence>
<keyword evidence="13 17" id="KW-0464">Manganese</keyword>
<keyword evidence="9 18" id="KW-0378">Hydrolase</keyword>
<feature type="binding site" evidence="16">
    <location>
        <position position="167"/>
    </location>
    <ligand>
        <name>substrate</name>
    </ligand>
</feature>
<evidence type="ECO:0000313" key="21">
    <source>
        <dbReference type="Proteomes" id="UP000003937"/>
    </source>
</evidence>
<dbReference type="FunFam" id="3.30.420.10:FF:000012">
    <property type="entry name" value="DNA polymerase III subunit epsilon"/>
    <property type="match status" value="1"/>
</dbReference>
<dbReference type="GO" id="GO:0005829">
    <property type="term" value="C:cytosol"/>
    <property type="evidence" value="ECO:0007669"/>
    <property type="project" value="TreeGrafter"/>
</dbReference>
<evidence type="ECO:0000256" key="9">
    <source>
        <dbReference type="ARBA" id="ARBA00022801"/>
    </source>
</evidence>
<dbReference type="Pfam" id="PF00929">
    <property type="entry name" value="RNase_T"/>
    <property type="match status" value="1"/>
</dbReference>
<sequence>MNTENIRQVVMDTETTGMNKSGPHYKDHRIIEIGAVEVINRRLSGQYFHVYLQPDRLIEQEAFTIHGISDKFLADKPTFSDIADKFLDFIHGAELIIHNAPFDVGFIDYEFSLLNRGIPKIHTYCKITDSLLIARKIFPGKRNNLDALCDRYLINKSKRAHHGALLDAEILADIFLLMTGGQTTMLFTEDKTLLNIEEKTKEKPVFRHLEALKVIYPTKEELFLHEQKLNQLQKKAGKCIWRIEKPKKNNM</sequence>
<dbReference type="GO" id="GO:0003677">
    <property type="term" value="F:DNA binding"/>
    <property type="evidence" value="ECO:0007669"/>
    <property type="project" value="InterPro"/>
</dbReference>
<evidence type="ECO:0000256" key="3">
    <source>
        <dbReference type="ARBA" id="ARBA00020352"/>
    </source>
</evidence>
<dbReference type="InterPro" id="IPR006309">
    <property type="entry name" value="DnaQ_proteo"/>
</dbReference>
<dbReference type="EC" id="2.7.7.7" evidence="2 18"/>
<dbReference type="PANTHER" id="PTHR30231:SF41">
    <property type="entry name" value="DNA POLYMERASE III SUBUNIT EPSILON"/>
    <property type="match status" value="1"/>
</dbReference>
<evidence type="ECO:0000256" key="6">
    <source>
        <dbReference type="ARBA" id="ARBA00022705"/>
    </source>
</evidence>
<gene>
    <name evidence="18" type="primary">dnaQ</name>
    <name evidence="20" type="ORF">A35E_00418</name>
</gene>
<keyword evidence="21" id="KW-1185">Reference proteome</keyword>
<dbReference type="GO" id="GO:0046872">
    <property type="term" value="F:metal ion binding"/>
    <property type="evidence" value="ECO:0007669"/>
    <property type="project" value="UniProtKB-KW"/>
</dbReference>
<keyword evidence="8 17" id="KW-0479">Metal-binding</keyword>
<dbReference type="InterPro" id="IPR036397">
    <property type="entry name" value="RNaseH_sf"/>
</dbReference>
<keyword evidence="4 18" id="KW-0808">Transferase</keyword>
<evidence type="ECO:0000256" key="18">
    <source>
        <dbReference type="RuleBase" id="RU364087"/>
    </source>
</evidence>
<keyword evidence="6 18" id="KW-0235">DNA replication</keyword>
<evidence type="ECO:0000256" key="11">
    <source>
        <dbReference type="ARBA" id="ARBA00022842"/>
    </source>
</evidence>
<organism evidence="20 21">
    <name type="scientific">secondary endosymbiont of Heteropsylla cubana</name>
    <dbReference type="NCBI Taxonomy" id="134287"/>
    <lineage>
        <taxon>Bacteria</taxon>
        <taxon>Pseudomonadati</taxon>
        <taxon>Pseudomonadota</taxon>
        <taxon>Gammaproteobacteria</taxon>
        <taxon>Enterobacterales</taxon>
        <taxon>Enterobacteriaceae</taxon>
        <taxon>aphid secondary symbionts</taxon>
    </lineage>
</organism>
<dbReference type="InterPro" id="IPR013520">
    <property type="entry name" value="Ribonucl_H"/>
</dbReference>
<feature type="binding site" evidence="16">
    <location>
        <position position="66"/>
    </location>
    <ligand>
        <name>substrate</name>
    </ligand>
</feature>
<keyword evidence="7 18" id="KW-0540">Nuclease</keyword>
<dbReference type="InterPro" id="IPR012337">
    <property type="entry name" value="RNaseH-like_sf"/>
</dbReference>
<comment type="cofactor">
    <cofactor evidence="17">
        <name>Mg(2+)</name>
        <dbReference type="ChEBI" id="CHEBI:18420"/>
    </cofactor>
    <cofactor evidence="17">
        <name>Mn(2+)</name>
        <dbReference type="ChEBI" id="CHEBI:29035"/>
    </cofactor>
    <text evidence="17">Binds 2 divalent metal cations. Magnesium or manganese.</text>
</comment>
<feature type="binding site" evidence="17">
    <location>
        <position position="14"/>
    </location>
    <ligand>
        <name>a divalent metal cation</name>
        <dbReference type="ChEBI" id="CHEBI:60240"/>
        <label>1</label>
        <note>catalytic</note>
    </ligand>
</feature>
<name>J3TGS7_9ENTR</name>
<dbReference type="Proteomes" id="UP000003937">
    <property type="component" value="Chromosome"/>
</dbReference>
<dbReference type="CDD" id="cd06131">
    <property type="entry name" value="DNA_pol_III_epsilon_Ecoli_like"/>
    <property type="match status" value="1"/>
</dbReference>
<keyword evidence="12 18" id="KW-0239">DNA-directed DNA polymerase</keyword>
<feature type="binding site" evidence="16">
    <location>
        <position position="14"/>
    </location>
    <ligand>
        <name>substrate</name>
    </ligand>
</feature>
<dbReference type="HOGENOM" id="CLU_047806_2_0_6"/>
<comment type="function">
    <text evidence="18">DNA polymerase III is a complex, multichain enzyme responsible for most of the replicative synthesis in bacteria. The epsilon subunit contain the editing function and is a proofreading 3'-5' exonuclease.</text>
</comment>
<dbReference type="GO" id="GO:0003887">
    <property type="term" value="F:DNA-directed DNA polymerase activity"/>
    <property type="evidence" value="ECO:0007669"/>
    <property type="project" value="UniProtKB-KW"/>
</dbReference>
<comment type="catalytic activity">
    <reaction evidence="14 18">
        <text>DNA(n) + a 2'-deoxyribonucleoside 5'-triphosphate = DNA(n+1) + diphosphate</text>
        <dbReference type="Rhea" id="RHEA:22508"/>
        <dbReference type="Rhea" id="RHEA-COMP:17339"/>
        <dbReference type="Rhea" id="RHEA-COMP:17340"/>
        <dbReference type="ChEBI" id="CHEBI:33019"/>
        <dbReference type="ChEBI" id="CHEBI:61560"/>
        <dbReference type="ChEBI" id="CHEBI:173112"/>
        <dbReference type="EC" id="2.7.7.7"/>
    </reaction>
</comment>
<comment type="cofactor">
    <cofactor evidence="1 18">
        <name>Mn(2+)</name>
        <dbReference type="ChEBI" id="CHEBI:29035"/>
    </cofactor>
</comment>
<dbReference type="SMART" id="SM00479">
    <property type="entry name" value="EXOIII"/>
    <property type="match status" value="1"/>
</dbReference>
<feature type="domain" description="Exonuclease" evidence="19">
    <location>
        <begin position="7"/>
        <end position="184"/>
    </location>
</feature>
<evidence type="ECO:0000259" key="19">
    <source>
        <dbReference type="SMART" id="SM00479"/>
    </source>
</evidence>
<reference evidence="20 21" key="1">
    <citation type="journal article" date="2012" name="Mol. Biol. Evol.">
        <title>Genome reduction and co-evolution between the primary and secondary bacterial symbionts of psyllids.</title>
        <authorList>
            <person name="Sloan D.B."/>
            <person name="Moran N.A."/>
        </authorList>
    </citation>
    <scope>NUCLEOTIDE SEQUENCE [LARGE SCALE GENOMIC DNA]</scope>
    <source>
        <strain evidence="20">Hcub_S</strain>
    </source>
</reference>
<protein>
    <recommendedName>
        <fullName evidence="3 18">DNA polymerase III subunit epsilon</fullName>
        <ecNumber evidence="2 18">2.7.7.7</ecNumber>
    </recommendedName>
</protein>
<evidence type="ECO:0000256" key="8">
    <source>
        <dbReference type="ARBA" id="ARBA00022723"/>
    </source>
</evidence>
<feature type="active site" description="Proton acceptor" evidence="15">
    <location>
        <position position="162"/>
    </location>
</feature>
<dbReference type="PATRIC" id="fig|134287.3.peg.395"/>
<dbReference type="Gene3D" id="3.30.420.10">
    <property type="entry name" value="Ribonuclease H-like superfamily/Ribonuclease H"/>
    <property type="match status" value="1"/>
</dbReference>
<dbReference type="NCBIfam" id="NF004316">
    <property type="entry name" value="PRK05711.1"/>
    <property type="match status" value="1"/>
</dbReference>